<dbReference type="PaxDb" id="39947-A0A0P0WK18"/>
<proteinExistence type="predicted"/>
<dbReference type="InParanoid" id="A0A0P0WK18"/>
<feature type="non-terminal residue" evidence="1">
    <location>
        <position position="1"/>
    </location>
</feature>
<reference evidence="1 2" key="3">
    <citation type="journal article" date="2013" name="Rice">
        <title>Improvement of the Oryza sativa Nipponbare reference genome using next generation sequence and optical map data.</title>
        <authorList>
            <person name="Kawahara Y."/>
            <person name="de la Bastide M."/>
            <person name="Hamilton J.P."/>
            <person name="Kanamori H."/>
            <person name="McCombie W.R."/>
            <person name="Ouyang S."/>
            <person name="Schwartz D.C."/>
            <person name="Tanaka T."/>
            <person name="Wu J."/>
            <person name="Zhou S."/>
            <person name="Childs K.L."/>
            <person name="Davidson R.M."/>
            <person name="Lin H."/>
            <person name="Quesada-Ocampo L."/>
            <person name="Vaillancourt B."/>
            <person name="Sakai H."/>
            <person name="Lee S.S."/>
            <person name="Kim J."/>
            <person name="Numa H."/>
            <person name="Itoh T."/>
            <person name="Buell C.R."/>
            <person name="Matsumoto T."/>
        </authorList>
    </citation>
    <scope>NUCLEOTIDE SEQUENCE [LARGE SCALE GENOMIC DNA]</scope>
    <source>
        <strain evidence="2">cv. Nipponbare</strain>
    </source>
</reference>
<gene>
    <name evidence="1" type="ordered locus">Os05g0277350</name>
    <name evidence="1" type="ORF">OSNPB_050277350</name>
</gene>
<dbReference type="AlphaFoldDB" id="A0A0P0WK18"/>
<accession>A0A0P0WK18</accession>
<protein>
    <submittedName>
        <fullName evidence="1">Os05g0277350 protein</fullName>
    </submittedName>
</protein>
<sequence>VPERIKKTITLALLTYRWGLGGYFKVATSSAHGLWQELCANSQAEQRYHTSAKFLEGLNLVFTYVDKAAG</sequence>
<reference evidence="2" key="1">
    <citation type="journal article" date="2005" name="Nature">
        <title>The map-based sequence of the rice genome.</title>
        <authorList>
            <consortium name="International rice genome sequencing project (IRGSP)"/>
            <person name="Matsumoto T."/>
            <person name="Wu J."/>
            <person name="Kanamori H."/>
            <person name="Katayose Y."/>
            <person name="Fujisawa M."/>
            <person name="Namiki N."/>
            <person name="Mizuno H."/>
            <person name="Yamamoto K."/>
            <person name="Antonio B.A."/>
            <person name="Baba T."/>
            <person name="Sakata K."/>
            <person name="Nagamura Y."/>
            <person name="Aoki H."/>
            <person name="Arikawa K."/>
            <person name="Arita K."/>
            <person name="Bito T."/>
            <person name="Chiden Y."/>
            <person name="Fujitsuka N."/>
            <person name="Fukunaka R."/>
            <person name="Hamada M."/>
            <person name="Harada C."/>
            <person name="Hayashi A."/>
            <person name="Hijishita S."/>
            <person name="Honda M."/>
            <person name="Hosokawa S."/>
            <person name="Ichikawa Y."/>
            <person name="Idonuma A."/>
            <person name="Iijima M."/>
            <person name="Ikeda M."/>
            <person name="Ikeno M."/>
            <person name="Ito K."/>
            <person name="Ito S."/>
            <person name="Ito T."/>
            <person name="Ito Y."/>
            <person name="Ito Y."/>
            <person name="Iwabuchi A."/>
            <person name="Kamiya K."/>
            <person name="Karasawa W."/>
            <person name="Kurita K."/>
            <person name="Katagiri S."/>
            <person name="Kikuta A."/>
            <person name="Kobayashi H."/>
            <person name="Kobayashi N."/>
            <person name="Machita K."/>
            <person name="Maehara T."/>
            <person name="Masukawa M."/>
            <person name="Mizubayashi T."/>
            <person name="Mukai Y."/>
            <person name="Nagasaki H."/>
            <person name="Nagata Y."/>
            <person name="Naito S."/>
            <person name="Nakashima M."/>
            <person name="Nakama Y."/>
            <person name="Nakamichi Y."/>
            <person name="Nakamura M."/>
            <person name="Meguro A."/>
            <person name="Negishi M."/>
            <person name="Ohta I."/>
            <person name="Ohta T."/>
            <person name="Okamoto M."/>
            <person name="Ono N."/>
            <person name="Saji S."/>
            <person name="Sakaguchi M."/>
            <person name="Sakai K."/>
            <person name="Shibata M."/>
            <person name="Shimokawa T."/>
            <person name="Song J."/>
            <person name="Takazaki Y."/>
            <person name="Terasawa K."/>
            <person name="Tsugane M."/>
            <person name="Tsuji K."/>
            <person name="Ueda S."/>
            <person name="Waki K."/>
            <person name="Yamagata H."/>
            <person name="Yamamoto M."/>
            <person name="Yamamoto S."/>
            <person name="Yamane H."/>
            <person name="Yoshiki S."/>
            <person name="Yoshihara R."/>
            <person name="Yukawa K."/>
            <person name="Zhong H."/>
            <person name="Yano M."/>
            <person name="Yuan Q."/>
            <person name="Ouyang S."/>
            <person name="Liu J."/>
            <person name="Jones K.M."/>
            <person name="Gansberger K."/>
            <person name="Moffat K."/>
            <person name="Hill J."/>
            <person name="Bera J."/>
            <person name="Fadrosh D."/>
            <person name="Jin S."/>
            <person name="Johri S."/>
            <person name="Kim M."/>
            <person name="Overton L."/>
            <person name="Reardon M."/>
            <person name="Tsitrin T."/>
            <person name="Vuong H."/>
            <person name="Weaver B."/>
            <person name="Ciecko A."/>
            <person name="Tallon L."/>
            <person name="Jackson J."/>
            <person name="Pai G."/>
            <person name="Aken S.V."/>
            <person name="Utterback T."/>
            <person name="Reidmuller S."/>
            <person name="Feldblyum T."/>
            <person name="Hsiao J."/>
            <person name="Zismann V."/>
            <person name="Iobst S."/>
            <person name="de Vazeille A.R."/>
            <person name="Buell C.R."/>
            <person name="Ying K."/>
            <person name="Li Y."/>
            <person name="Lu T."/>
            <person name="Huang Y."/>
            <person name="Zhao Q."/>
            <person name="Feng Q."/>
            <person name="Zhang L."/>
            <person name="Zhu J."/>
            <person name="Weng Q."/>
            <person name="Mu J."/>
            <person name="Lu Y."/>
            <person name="Fan D."/>
            <person name="Liu Y."/>
            <person name="Guan J."/>
            <person name="Zhang Y."/>
            <person name="Yu S."/>
            <person name="Liu X."/>
            <person name="Zhang Y."/>
            <person name="Hong G."/>
            <person name="Han B."/>
            <person name="Choisne N."/>
            <person name="Demange N."/>
            <person name="Orjeda G."/>
            <person name="Samain S."/>
            <person name="Cattolico L."/>
            <person name="Pelletier E."/>
            <person name="Couloux A."/>
            <person name="Segurens B."/>
            <person name="Wincker P."/>
            <person name="D'Hont A."/>
            <person name="Scarpelli C."/>
            <person name="Weissenbach J."/>
            <person name="Salanoubat M."/>
            <person name="Quetier F."/>
            <person name="Yu Y."/>
            <person name="Kim H.R."/>
            <person name="Rambo T."/>
            <person name="Currie J."/>
            <person name="Collura K."/>
            <person name="Luo M."/>
            <person name="Yang T."/>
            <person name="Ammiraju J.S.S."/>
            <person name="Engler F."/>
            <person name="Soderlund C."/>
            <person name="Wing R.A."/>
            <person name="Palmer L.E."/>
            <person name="de la Bastide M."/>
            <person name="Spiegel L."/>
            <person name="Nascimento L."/>
            <person name="Zutavern T."/>
            <person name="O'Shaughnessy A."/>
            <person name="Dike S."/>
            <person name="Dedhia N."/>
            <person name="Preston R."/>
            <person name="Balija V."/>
            <person name="McCombie W.R."/>
            <person name="Chow T."/>
            <person name="Chen H."/>
            <person name="Chung M."/>
            <person name="Chen C."/>
            <person name="Shaw J."/>
            <person name="Wu H."/>
            <person name="Hsiao K."/>
            <person name="Chao Y."/>
            <person name="Chu M."/>
            <person name="Cheng C."/>
            <person name="Hour A."/>
            <person name="Lee P."/>
            <person name="Lin S."/>
            <person name="Lin Y."/>
            <person name="Liou J."/>
            <person name="Liu S."/>
            <person name="Hsing Y."/>
            <person name="Raghuvanshi S."/>
            <person name="Mohanty A."/>
            <person name="Bharti A.K."/>
            <person name="Gaur A."/>
            <person name="Gupta V."/>
            <person name="Kumar D."/>
            <person name="Ravi V."/>
            <person name="Vij S."/>
            <person name="Kapur A."/>
            <person name="Khurana P."/>
            <person name="Khurana P."/>
            <person name="Khurana J.P."/>
            <person name="Tyagi A.K."/>
            <person name="Gaikwad K."/>
            <person name="Singh A."/>
            <person name="Dalal V."/>
            <person name="Srivastava S."/>
            <person name="Dixit A."/>
            <person name="Pal A.K."/>
            <person name="Ghazi I.A."/>
            <person name="Yadav M."/>
            <person name="Pandit A."/>
            <person name="Bhargava A."/>
            <person name="Sureshbabu K."/>
            <person name="Batra K."/>
            <person name="Sharma T.R."/>
            <person name="Mohapatra T."/>
            <person name="Singh N.K."/>
            <person name="Messing J."/>
            <person name="Nelson A.B."/>
            <person name="Fuks G."/>
            <person name="Kavchok S."/>
            <person name="Keizer G."/>
            <person name="Linton E."/>
            <person name="Llaca V."/>
            <person name="Song R."/>
            <person name="Tanyolac B."/>
            <person name="Young S."/>
            <person name="Ho-Il K."/>
            <person name="Hahn J.H."/>
            <person name="Sangsakoo G."/>
            <person name="Vanavichit A."/>
            <person name="de Mattos Luiz.A.T."/>
            <person name="Zimmer P.D."/>
            <person name="Malone G."/>
            <person name="Dellagostin O."/>
            <person name="de Oliveira A.C."/>
            <person name="Bevan M."/>
            <person name="Bancroft I."/>
            <person name="Minx P."/>
            <person name="Cordum H."/>
            <person name="Wilson R."/>
            <person name="Cheng Z."/>
            <person name="Jin W."/>
            <person name="Jiang J."/>
            <person name="Leong S.A."/>
            <person name="Iwama H."/>
            <person name="Gojobori T."/>
            <person name="Itoh T."/>
            <person name="Niimura Y."/>
            <person name="Fujii Y."/>
            <person name="Habara T."/>
            <person name="Sakai H."/>
            <person name="Sato Y."/>
            <person name="Wilson G."/>
            <person name="Kumar K."/>
            <person name="McCouch S."/>
            <person name="Juretic N."/>
            <person name="Hoen D."/>
            <person name="Wright S."/>
            <person name="Bruskiewich R."/>
            <person name="Bureau T."/>
            <person name="Miyao A."/>
            <person name="Hirochika H."/>
            <person name="Nishikawa T."/>
            <person name="Kadowaki K."/>
            <person name="Sugiura M."/>
            <person name="Burr B."/>
            <person name="Sasaki T."/>
        </authorList>
    </citation>
    <scope>NUCLEOTIDE SEQUENCE [LARGE SCALE GENOMIC DNA]</scope>
    <source>
        <strain evidence="2">cv. Nipponbare</strain>
    </source>
</reference>
<dbReference type="Gramene" id="Os05t0277350-00">
    <property type="protein sequence ID" value="Os05t0277350-00"/>
    <property type="gene ID" value="Os05g0277350"/>
</dbReference>
<name>A0A0P0WK18_ORYSJ</name>
<evidence type="ECO:0000313" key="2">
    <source>
        <dbReference type="Proteomes" id="UP000059680"/>
    </source>
</evidence>
<reference evidence="1 2" key="2">
    <citation type="journal article" date="2013" name="Plant Cell Physiol.">
        <title>Rice Annotation Project Database (RAP-DB): an integrative and interactive database for rice genomics.</title>
        <authorList>
            <person name="Sakai H."/>
            <person name="Lee S.S."/>
            <person name="Tanaka T."/>
            <person name="Numa H."/>
            <person name="Kim J."/>
            <person name="Kawahara Y."/>
            <person name="Wakimoto H."/>
            <person name="Yang C.C."/>
            <person name="Iwamoto M."/>
            <person name="Abe T."/>
            <person name="Yamada Y."/>
            <person name="Muto A."/>
            <person name="Inokuchi H."/>
            <person name="Ikemura T."/>
            <person name="Matsumoto T."/>
            <person name="Sasaki T."/>
            <person name="Itoh T."/>
        </authorList>
    </citation>
    <scope>NUCLEOTIDE SEQUENCE [LARGE SCALE GENOMIC DNA]</scope>
    <source>
        <strain evidence="2">cv. Nipponbare</strain>
    </source>
</reference>
<dbReference type="EMBL" id="AP014961">
    <property type="protein sequence ID" value="BAS93123.1"/>
    <property type="molecule type" value="Genomic_DNA"/>
</dbReference>
<organism evidence="1 2">
    <name type="scientific">Oryza sativa subsp. japonica</name>
    <name type="common">Rice</name>
    <dbReference type="NCBI Taxonomy" id="39947"/>
    <lineage>
        <taxon>Eukaryota</taxon>
        <taxon>Viridiplantae</taxon>
        <taxon>Streptophyta</taxon>
        <taxon>Embryophyta</taxon>
        <taxon>Tracheophyta</taxon>
        <taxon>Spermatophyta</taxon>
        <taxon>Magnoliopsida</taxon>
        <taxon>Liliopsida</taxon>
        <taxon>Poales</taxon>
        <taxon>Poaceae</taxon>
        <taxon>BOP clade</taxon>
        <taxon>Oryzoideae</taxon>
        <taxon>Oryzeae</taxon>
        <taxon>Oryzinae</taxon>
        <taxon>Oryza</taxon>
        <taxon>Oryza sativa</taxon>
    </lineage>
</organism>
<keyword evidence="2" id="KW-1185">Reference proteome</keyword>
<dbReference type="Proteomes" id="UP000059680">
    <property type="component" value="Chromosome 5"/>
</dbReference>
<evidence type="ECO:0000313" key="1">
    <source>
        <dbReference type="EMBL" id="BAS93123.1"/>
    </source>
</evidence>